<name>A0A5R8QDR7_9FIRM</name>
<dbReference type="GO" id="GO:0000428">
    <property type="term" value="C:DNA-directed RNA polymerase complex"/>
    <property type="evidence" value="ECO:0007669"/>
    <property type="project" value="UniProtKB-KW"/>
</dbReference>
<dbReference type="FunCoup" id="A0A5R8QDR7">
    <property type="interactions" value="6"/>
</dbReference>
<organism evidence="8 9">
    <name type="scientific">Culicoidibacter larvae</name>
    <dbReference type="NCBI Taxonomy" id="2579976"/>
    <lineage>
        <taxon>Bacteria</taxon>
        <taxon>Bacillati</taxon>
        <taxon>Bacillota</taxon>
        <taxon>Culicoidibacteria</taxon>
        <taxon>Culicoidibacterales</taxon>
        <taxon>Culicoidibacteraceae</taxon>
        <taxon>Culicoidibacter</taxon>
    </lineage>
</organism>
<accession>A0A5R8QDR7</accession>
<dbReference type="EMBL" id="VBWP01000005">
    <property type="protein sequence ID" value="TLG73917.1"/>
    <property type="molecule type" value="Genomic_DNA"/>
</dbReference>
<dbReference type="GO" id="GO:0016779">
    <property type="term" value="F:nucleotidyltransferase activity"/>
    <property type="evidence" value="ECO:0007669"/>
    <property type="project" value="UniProtKB-KW"/>
</dbReference>
<protein>
    <recommendedName>
        <fullName evidence="6">RNAP delta factor</fullName>
    </recommendedName>
</protein>
<evidence type="ECO:0000256" key="1">
    <source>
        <dbReference type="ARBA" id="ARBA00009828"/>
    </source>
</evidence>
<evidence type="ECO:0000256" key="3">
    <source>
        <dbReference type="ARBA" id="ARBA00022679"/>
    </source>
</evidence>
<dbReference type="OrthoDB" id="401223at2"/>
<dbReference type="RefSeq" id="WP_138191056.1">
    <property type="nucleotide sequence ID" value="NZ_VBWP01000005.1"/>
</dbReference>
<keyword evidence="4 8" id="KW-0548">Nucleotidyltransferase</keyword>
<keyword evidence="9" id="KW-1185">Reference proteome</keyword>
<feature type="domain" description="HTH HARE-type" evidence="7">
    <location>
        <begin position="14"/>
        <end position="80"/>
    </location>
</feature>
<dbReference type="AlphaFoldDB" id="A0A5R8QDR7"/>
<evidence type="ECO:0000256" key="6">
    <source>
        <dbReference type="ARBA" id="ARBA00031937"/>
    </source>
</evidence>
<comment type="similarity">
    <text evidence="1">Belongs to the RpoE family.</text>
</comment>
<proteinExistence type="inferred from homology"/>
<dbReference type="Gene3D" id="1.10.10.1250">
    <property type="entry name" value="RNA polymerase, subunit delta, N-terminal domain"/>
    <property type="match status" value="1"/>
</dbReference>
<evidence type="ECO:0000259" key="7">
    <source>
        <dbReference type="PROSITE" id="PS51913"/>
    </source>
</evidence>
<keyword evidence="5" id="KW-0804">Transcription</keyword>
<dbReference type="Proteomes" id="UP000306912">
    <property type="component" value="Unassembled WGS sequence"/>
</dbReference>
<dbReference type="InterPro" id="IPR038087">
    <property type="entry name" value="RNAP_delta_N_dom_sf"/>
</dbReference>
<dbReference type="InterPro" id="IPR007759">
    <property type="entry name" value="Asxl_HARE-HTH"/>
</dbReference>
<evidence type="ECO:0000313" key="8">
    <source>
        <dbReference type="EMBL" id="TLG73917.1"/>
    </source>
</evidence>
<keyword evidence="3 8" id="KW-0808">Transferase</keyword>
<gene>
    <name evidence="8" type="primary">rpoE</name>
    <name evidence="8" type="ORF">FEZ08_07235</name>
</gene>
<dbReference type="NCBIfam" id="TIGR04567">
    <property type="entry name" value="RNAP_delt_lowGC"/>
    <property type="match status" value="1"/>
</dbReference>
<dbReference type="PROSITE" id="PS51913">
    <property type="entry name" value="HTH_HARE"/>
    <property type="match status" value="1"/>
</dbReference>
<evidence type="ECO:0000256" key="5">
    <source>
        <dbReference type="ARBA" id="ARBA00023163"/>
    </source>
</evidence>
<evidence type="ECO:0000256" key="4">
    <source>
        <dbReference type="ARBA" id="ARBA00022695"/>
    </source>
</evidence>
<dbReference type="GO" id="GO:0006355">
    <property type="term" value="P:regulation of DNA-templated transcription"/>
    <property type="evidence" value="ECO:0007669"/>
    <property type="project" value="InterPro"/>
</dbReference>
<evidence type="ECO:0000256" key="2">
    <source>
        <dbReference type="ARBA" id="ARBA00022478"/>
    </source>
</evidence>
<comment type="caution">
    <text evidence="8">The sequence shown here is derived from an EMBL/GenBank/DDBJ whole genome shotgun (WGS) entry which is preliminary data.</text>
</comment>
<dbReference type="InterPro" id="IPR029757">
    <property type="entry name" value="RpoE"/>
</dbReference>
<keyword evidence="2 8" id="KW-0240">DNA-directed RNA polymerase</keyword>
<evidence type="ECO:0000313" key="9">
    <source>
        <dbReference type="Proteomes" id="UP000306912"/>
    </source>
</evidence>
<sequence length="134" mass="15475">MKLSDLTEQQVKELSLVQCAFLFLSEENKPVQFQDLASKVFEILGIDEAIDEKRGLFYTDLSVDGRFIPFPDGTWDLKNRYRFEMVQDEDFILEDEDIDVDAAADEEEISTEEAFAAAPELEKFAKLKEDEDYS</sequence>
<dbReference type="GO" id="GO:0006351">
    <property type="term" value="P:DNA-templated transcription"/>
    <property type="evidence" value="ECO:0007669"/>
    <property type="project" value="InterPro"/>
</dbReference>
<dbReference type="InParanoid" id="A0A5R8QDR7"/>
<reference evidence="8 9" key="1">
    <citation type="submission" date="2019-05" db="EMBL/GenBank/DDBJ databases">
        <title>Culicoidintestinum kansasii gen. nov., sp. nov. from the gastrointestinal tract of the biting midge, Culicoides sonorensis.</title>
        <authorList>
            <person name="Neupane S."/>
            <person name="Ghosh A."/>
            <person name="Gunther S."/>
            <person name="Martin K."/>
            <person name="Zurek L."/>
        </authorList>
    </citation>
    <scope>NUCLEOTIDE SEQUENCE [LARGE SCALE GENOMIC DNA]</scope>
    <source>
        <strain evidence="8 9">CS-1</strain>
    </source>
</reference>